<dbReference type="EMBL" id="AP025516">
    <property type="protein sequence ID" value="BDD86081.1"/>
    <property type="molecule type" value="Genomic_DNA"/>
</dbReference>
<evidence type="ECO:0000313" key="1">
    <source>
        <dbReference type="EMBL" id="BDD86081.1"/>
    </source>
</evidence>
<protein>
    <submittedName>
        <fullName evidence="1">Uncharacterized protein</fullName>
    </submittedName>
</protein>
<dbReference type="Proteomes" id="UP000830055">
    <property type="component" value="Chromosome"/>
</dbReference>
<sequence>MLLWAPLLRKQIEDEVTGITYLDLLRSLYSLQHLVFPFRCLFNFLFISLVSQRLIE</sequence>
<evidence type="ECO:0000313" key="2">
    <source>
        <dbReference type="Proteomes" id="UP000830055"/>
    </source>
</evidence>
<organism evidence="1 2">
    <name type="scientific">Desulfofustis limnaeus</name>
    <dbReference type="NCBI Taxonomy" id="2740163"/>
    <lineage>
        <taxon>Bacteria</taxon>
        <taxon>Pseudomonadati</taxon>
        <taxon>Thermodesulfobacteriota</taxon>
        <taxon>Desulfobulbia</taxon>
        <taxon>Desulfobulbales</taxon>
        <taxon>Desulfocapsaceae</taxon>
        <taxon>Desulfofustis</taxon>
    </lineage>
</organism>
<reference evidence="1 2" key="1">
    <citation type="submission" date="2022-01" db="EMBL/GenBank/DDBJ databases">
        <title>Desulfofustis limnae sp. nov., a novel mesophilic sulfate-reducing bacterium isolated from marsh soil.</title>
        <authorList>
            <person name="Watanabe M."/>
            <person name="Takahashi A."/>
            <person name="Kojima H."/>
            <person name="Fukui M."/>
        </authorList>
    </citation>
    <scope>NUCLEOTIDE SEQUENCE [LARGE SCALE GENOMIC DNA]</scope>
    <source>
        <strain evidence="1 2">PPLL</strain>
    </source>
</reference>
<gene>
    <name evidence="1" type="ORF">DPPLL_04460</name>
</gene>
<keyword evidence="2" id="KW-1185">Reference proteome</keyword>
<proteinExistence type="predicted"/>
<name>A0ABN6LZL1_9BACT</name>
<accession>A0ABN6LZL1</accession>